<dbReference type="STRING" id="273035.SKUN_00512"/>
<dbReference type="KEGG" id="skn:SKUN_00512"/>
<feature type="domain" description="Formyl transferase N-terminal" evidence="6">
    <location>
        <begin position="5"/>
        <end position="173"/>
    </location>
</feature>
<feature type="domain" description="Formyl transferase C-terminal" evidence="7">
    <location>
        <begin position="206"/>
        <end position="305"/>
    </location>
</feature>
<dbReference type="Pfam" id="PF02911">
    <property type="entry name" value="Formyl_trans_C"/>
    <property type="match status" value="1"/>
</dbReference>
<evidence type="ECO:0000313" key="9">
    <source>
        <dbReference type="Proteomes" id="UP000062963"/>
    </source>
</evidence>
<dbReference type="InterPro" id="IPR044135">
    <property type="entry name" value="Met-tRNA-FMT_C"/>
</dbReference>
<dbReference type="PANTHER" id="PTHR11138:SF5">
    <property type="entry name" value="METHIONYL-TRNA FORMYLTRANSFERASE, MITOCHONDRIAL"/>
    <property type="match status" value="1"/>
</dbReference>
<dbReference type="GO" id="GO:0005829">
    <property type="term" value="C:cytosol"/>
    <property type="evidence" value="ECO:0007669"/>
    <property type="project" value="TreeGrafter"/>
</dbReference>
<name>A0A0K2JG58_SPIKU</name>
<comment type="similarity">
    <text evidence="1 5">Belongs to the Fmt family.</text>
</comment>
<comment type="function">
    <text evidence="5">Attaches a formyl group to the free amino group of methionyl-tRNA(fMet). The formyl group appears to play a dual role in the initiator identity of N-formylmethionyl-tRNA by promoting its recognition by IF2 and preventing the misappropriation of this tRNA by the elongation apparatus.</text>
</comment>
<reference evidence="8 9" key="1">
    <citation type="journal article" date="2015" name="Genome Announc.">
        <title>Complete Genome Sequence of Spiroplasma kunkelii Strain CR2-3x, Causal Agent of Corn Stunt Disease in Zea mays L.</title>
        <authorList>
            <person name="Davis R.E."/>
            <person name="Shao J."/>
            <person name="Dally E.L."/>
            <person name="Zhao Y."/>
            <person name="Gasparich G.E."/>
            <person name="Gaynor B.J."/>
            <person name="Athey J.C."/>
            <person name="Harrison N.A."/>
            <person name="Donofrio N."/>
        </authorList>
    </citation>
    <scope>NUCLEOTIDE SEQUENCE [LARGE SCALE GENOMIC DNA]</scope>
    <source>
        <strain evidence="8 9">CR2-3x</strain>
    </source>
</reference>
<evidence type="ECO:0000259" key="6">
    <source>
        <dbReference type="Pfam" id="PF00551"/>
    </source>
</evidence>
<dbReference type="HAMAP" id="MF_00182">
    <property type="entry name" value="Formyl_trans"/>
    <property type="match status" value="1"/>
</dbReference>
<evidence type="ECO:0000313" key="8">
    <source>
        <dbReference type="EMBL" id="ALA97413.1"/>
    </source>
</evidence>
<dbReference type="Proteomes" id="UP000062963">
    <property type="component" value="Chromosome"/>
</dbReference>
<dbReference type="InterPro" id="IPR001555">
    <property type="entry name" value="GART_AS"/>
</dbReference>
<dbReference type="GO" id="GO:0004479">
    <property type="term" value="F:methionyl-tRNA formyltransferase activity"/>
    <property type="evidence" value="ECO:0007669"/>
    <property type="project" value="UniProtKB-UniRule"/>
</dbReference>
<dbReference type="OrthoDB" id="9802815at2"/>
<dbReference type="EC" id="2.1.2.9" evidence="2 5"/>
<dbReference type="CDD" id="cd08646">
    <property type="entry name" value="FMT_core_Met-tRNA-FMT_N"/>
    <property type="match status" value="1"/>
</dbReference>
<dbReference type="RefSeq" id="WP_053390699.1">
    <property type="nucleotide sequence ID" value="NZ_CP010899.1"/>
</dbReference>
<feature type="binding site" evidence="5">
    <location>
        <begin position="112"/>
        <end position="115"/>
    </location>
    <ligand>
        <name>(6S)-5,6,7,8-tetrahydrofolate</name>
        <dbReference type="ChEBI" id="CHEBI:57453"/>
    </ligand>
</feature>
<evidence type="ECO:0000256" key="5">
    <source>
        <dbReference type="HAMAP-Rule" id="MF_00182"/>
    </source>
</evidence>
<keyword evidence="3 5" id="KW-0808">Transferase</keyword>
<dbReference type="SUPFAM" id="SSF53328">
    <property type="entry name" value="Formyltransferase"/>
    <property type="match status" value="1"/>
</dbReference>
<dbReference type="CDD" id="cd08704">
    <property type="entry name" value="Met_tRNA_FMT_C"/>
    <property type="match status" value="1"/>
</dbReference>
<dbReference type="InterPro" id="IPR041711">
    <property type="entry name" value="Met-tRNA-FMT_N"/>
</dbReference>
<dbReference type="SUPFAM" id="SSF50486">
    <property type="entry name" value="FMT C-terminal domain-like"/>
    <property type="match status" value="1"/>
</dbReference>
<dbReference type="InterPro" id="IPR011034">
    <property type="entry name" value="Formyl_transferase-like_C_sf"/>
</dbReference>
<keyword evidence="4 5" id="KW-0648">Protein biosynthesis</keyword>
<sequence>MQKYRVIFMGTPIFATAVLKALQNLAPTIEIIGIVTQPDRKIGRQHLVQFSPVKEFALTNQIPVFQPEKINDLYTELGTLQPDVIVTCAYGQFIPERILKLARINCINVHASLLPKLRGGAPIHKAIIYGERETGITLMKMIKKMDAGEMYVQTAIPISAAETASSLHDRLMVLAGTMIEKYLLDIITGKIKGTPQDDSQATFAYNITRDEEKVNWFLPKQKIVDQIRGLYAWPIAHTTVNNIYYKLHQAMITLHPLEEKDADFVNGTIIDISKLGIKVKVEDGYLLITRLQREGKKVTDAKNYYHNASSEIMVGNIFI</sequence>
<comment type="catalytic activity">
    <reaction evidence="5">
        <text>L-methionyl-tRNA(fMet) + (6R)-10-formyltetrahydrofolate = N-formyl-L-methionyl-tRNA(fMet) + (6S)-5,6,7,8-tetrahydrofolate + H(+)</text>
        <dbReference type="Rhea" id="RHEA:24380"/>
        <dbReference type="Rhea" id="RHEA-COMP:9952"/>
        <dbReference type="Rhea" id="RHEA-COMP:9953"/>
        <dbReference type="ChEBI" id="CHEBI:15378"/>
        <dbReference type="ChEBI" id="CHEBI:57453"/>
        <dbReference type="ChEBI" id="CHEBI:78530"/>
        <dbReference type="ChEBI" id="CHEBI:78844"/>
        <dbReference type="ChEBI" id="CHEBI:195366"/>
        <dbReference type="EC" id="2.1.2.9"/>
    </reaction>
</comment>
<gene>
    <name evidence="5 8" type="primary">fmt</name>
    <name evidence="8" type="ORF">SKUN_00512</name>
</gene>
<evidence type="ECO:0000256" key="2">
    <source>
        <dbReference type="ARBA" id="ARBA00012261"/>
    </source>
</evidence>
<dbReference type="Gene3D" id="3.40.50.12230">
    <property type="match status" value="1"/>
</dbReference>
<dbReference type="InterPro" id="IPR036477">
    <property type="entry name" value="Formyl_transf_N_sf"/>
</dbReference>
<dbReference type="InterPro" id="IPR005794">
    <property type="entry name" value="Fmt"/>
</dbReference>
<protein>
    <recommendedName>
        <fullName evidence="2 5">Methionyl-tRNA formyltransferase</fullName>
        <ecNumber evidence="2 5">2.1.2.9</ecNumber>
    </recommendedName>
</protein>
<evidence type="ECO:0000256" key="3">
    <source>
        <dbReference type="ARBA" id="ARBA00022679"/>
    </source>
</evidence>
<evidence type="ECO:0000259" key="7">
    <source>
        <dbReference type="Pfam" id="PF02911"/>
    </source>
</evidence>
<accession>A0A0K2JG58</accession>
<dbReference type="InterPro" id="IPR005793">
    <property type="entry name" value="Formyl_trans_C"/>
</dbReference>
<evidence type="ECO:0000256" key="4">
    <source>
        <dbReference type="ARBA" id="ARBA00022917"/>
    </source>
</evidence>
<dbReference type="PANTHER" id="PTHR11138">
    <property type="entry name" value="METHIONYL-TRNA FORMYLTRANSFERASE"/>
    <property type="match status" value="1"/>
</dbReference>
<proteinExistence type="inferred from homology"/>
<dbReference type="EMBL" id="CP010899">
    <property type="protein sequence ID" value="ALA97413.1"/>
    <property type="molecule type" value="Genomic_DNA"/>
</dbReference>
<keyword evidence="9" id="KW-1185">Reference proteome</keyword>
<dbReference type="AlphaFoldDB" id="A0A0K2JG58"/>
<dbReference type="PROSITE" id="PS00373">
    <property type="entry name" value="GART"/>
    <property type="match status" value="1"/>
</dbReference>
<dbReference type="PATRIC" id="fig|273035.7.peg.611"/>
<dbReference type="InterPro" id="IPR002376">
    <property type="entry name" value="Formyl_transf_N"/>
</dbReference>
<evidence type="ECO:0000256" key="1">
    <source>
        <dbReference type="ARBA" id="ARBA00010699"/>
    </source>
</evidence>
<organism evidence="8 9">
    <name type="scientific">Spiroplasma kunkelii CR2-3x</name>
    <dbReference type="NCBI Taxonomy" id="273035"/>
    <lineage>
        <taxon>Bacteria</taxon>
        <taxon>Bacillati</taxon>
        <taxon>Mycoplasmatota</taxon>
        <taxon>Mollicutes</taxon>
        <taxon>Entomoplasmatales</taxon>
        <taxon>Spiroplasmataceae</taxon>
        <taxon>Spiroplasma</taxon>
    </lineage>
</organism>
<dbReference type="Pfam" id="PF00551">
    <property type="entry name" value="Formyl_trans_N"/>
    <property type="match status" value="1"/>
</dbReference>
<dbReference type="NCBIfam" id="TIGR00460">
    <property type="entry name" value="fmt"/>
    <property type="match status" value="1"/>
</dbReference>